<feature type="binding site" evidence="4">
    <location>
        <position position="64"/>
    </location>
    <ligand>
        <name>substrate</name>
    </ligand>
</feature>
<evidence type="ECO:0000256" key="4">
    <source>
        <dbReference type="PIRSR" id="PIRSR006806-1"/>
    </source>
</evidence>
<dbReference type="EMBL" id="FYAH01000004">
    <property type="protein sequence ID" value="SMY17311.1"/>
    <property type="molecule type" value="Genomic_DNA"/>
</dbReference>
<dbReference type="GO" id="GO:0030272">
    <property type="term" value="F:5-formyltetrahydrofolate cyclo-ligase activity"/>
    <property type="evidence" value="ECO:0007669"/>
    <property type="project" value="UniProtKB-EC"/>
</dbReference>
<name>A0A1Y6KYU5_9GAMM</name>
<evidence type="ECO:0000256" key="1">
    <source>
        <dbReference type="ARBA" id="ARBA00010638"/>
    </source>
</evidence>
<dbReference type="PIRSF" id="PIRSF006806">
    <property type="entry name" value="FTHF_cligase"/>
    <property type="match status" value="1"/>
</dbReference>
<evidence type="ECO:0000256" key="3">
    <source>
        <dbReference type="ARBA" id="ARBA00022840"/>
    </source>
</evidence>
<dbReference type="EC" id="6.3.3.2" evidence="5"/>
<feature type="binding site" evidence="4">
    <location>
        <begin position="13"/>
        <end position="17"/>
    </location>
    <ligand>
        <name>ATP</name>
        <dbReference type="ChEBI" id="CHEBI:30616"/>
    </ligand>
</feature>
<protein>
    <recommendedName>
        <fullName evidence="5">5-formyltetrahydrofolate cyclo-ligase</fullName>
        <ecNumber evidence="5">6.3.3.2</ecNumber>
    </recommendedName>
</protein>
<feature type="binding site" evidence="4">
    <location>
        <position position="59"/>
    </location>
    <ligand>
        <name>substrate</name>
    </ligand>
</feature>
<dbReference type="InterPro" id="IPR024185">
    <property type="entry name" value="FTHF_cligase-like_sf"/>
</dbReference>
<keyword evidence="5" id="KW-0479">Metal-binding</keyword>
<dbReference type="Pfam" id="PF01812">
    <property type="entry name" value="5-FTHF_cyc-lig"/>
    <property type="match status" value="1"/>
</dbReference>
<dbReference type="NCBIfam" id="TIGR02727">
    <property type="entry name" value="MTHFS_bact"/>
    <property type="match status" value="1"/>
</dbReference>
<keyword evidence="6" id="KW-0436">Ligase</keyword>
<dbReference type="SUPFAM" id="SSF100950">
    <property type="entry name" value="NagB/RpiA/CoA transferase-like"/>
    <property type="match status" value="1"/>
</dbReference>
<dbReference type="InterPro" id="IPR037171">
    <property type="entry name" value="NagB/RpiA_transferase-like"/>
</dbReference>
<comment type="cofactor">
    <cofactor evidence="5">
        <name>Mg(2+)</name>
        <dbReference type="ChEBI" id="CHEBI:18420"/>
    </cofactor>
</comment>
<comment type="similarity">
    <text evidence="1 5">Belongs to the 5-formyltetrahydrofolate cyclo-ligase family.</text>
</comment>
<gene>
    <name evidence="6" type="ORF">PAQU9191_02605</name>
</gene>
<evidence type="ECO:0000256" key="2">
    <source>
        <dbReference type="ARBA" id="ARBA00022741"/>
    </source>
</evidence>
<dbReference type="GO" id="GO:0009396">
    <property type="term" value="P:folic acid-containing compound biosynthetic process"/>
    <property type="evidence" value="ECO:0007669"/>
    <property type="project" value="TreeGrafter"/>
</dbReference>
<keyword evidence="2 4" id="KW-0547">Nucleotide-binding</keyword>
<dbReference type="PANTHER" id="PTHR23407:SF1">
    <property type="entry name" value="5-FORMYLTETRAHYDROFOLATE CYCLO-LIGASE"/>
    <property type="match status" value="1"/>
</dbReference>
<reference evidence="7" key="1">
    <citation type="submission" date="2017-06" db="EMBL/GenBank/DDBJ databases">
        <authorList>
            <person name="Rodrigo-Torres L."/>
            <person name="Arahal R. D."/>
            <person name="Lucena T."/>
        </authorList>
    </citation>
    <scope>NUCLEOTIDE SEQUENCE [LARGE SCALE GENOMIC DNA]</scope>
    <source>
        <strain evidence="7">type strain: CECT 9192</strain>
    </source>
</reference>
<evidence type="ECO:0000256" key="5">
    <source>
        <dbReference type="RuleBase" id="RU361279"/>
    </source>
</evidence>
<comment type="catalytic activity">
    <reaction evidence="5">
        <text>(6S)-5-formyl-5,6,7,8-tetrahydrofolate + ATP = (6R)-5,10-methenyltetrahydrofolate + ADP + phosphate</text>
        <dbReference type="Rhea" id="RHEA:10488"/>
        <dbReference type="ChEBI" id="CHEBI:30616"/>
        <dbReference type="ChEBI" id="CHEBI:43474"/>
        <dbReference type="ChEBI" id="CHEBI:57455"/>
        <dbReference type="ChEBI" id="CHEBI:57457"/>
        <dbReference type="ChEBI" id="CHEBI:456216"/>
        <dbReference type="EC" id="6.3.3.2"/>
    </reaction>
</comment>
<dbReference type="PANTHER" id="PTHR23407">
    <property type="entry name" value="ATPASE INHIBITOR/5-FORMYLTETRAHYDROFOLATE CYCLO-LIGASE"/>
    <property type="match status" value="1"/>
</dbReference>
<dbReference type="InterPro" id="IPR002698">
    <property type="entry name" value="FTHF_cligase"/>
</dbReference>
<keyword evidence="7" id="KW-1185">Reference proteome</keyword>
<keyword evidence="5" id="KW-0460">Magnesium</keyword>
<feature type="binding site" evidence="4">
    <location>
        <begin position="144"/>
        <end position="152"/>
    </location>
    <ligand>
        <name>ATP</name>
        <dbReference type="ChEBI" id="CHEBI:30616"/>
    </ligand>
</feature>
<dbReference type="Gene3D" id="3.40.50.10420">
    <property type="entry name" value="NagB/RpiA/CoA transferase-like"/>
    <property type="match status" value="1"/>
</dbReference>
<dbReference type="Proteomes" id="UP000196485">
    <property type="component" value="Unassembled WGS sequence"/>
</dbReference>
<dbReference type="GO" id="GO:0005524">
    <property type="term" value="F:ATP binding"/>
    <property type="evidence" value="ECO:0007669"/>
    <property type="project" value="UniProtKB-KW"/>
</dbReference>
<proteinExistence type="inferred from homology"/>
<dbReference type="RefSeq" id="WP_235011189.1">
    <property type="nucleotide sequence ID" value="NZ_FYAH01000004.1"/>
</dbReference>
<accession>A0A1Y6KYU5</accession>
<organism evidence="6 7">
    <name type="scientific">Photobacterium aquimaris</name>
    <dbReference type="NCBI Taxonomy" id="512643"/>
    <lineage>
        <taxon>Bacteria</taxon>
        <taxon>Pseudomonadati</taxon>
        <taxon>Pseudomonadota</taxon>
        <taxon>Gammaproteobacteria</taxon>
        <taxon>Vibrionales</taxon>
        <taxon>Vibrionaceae</taxon>
        <taxon>Photobacterium</taxon>
    </lineage>
</organism>
<dbReference type="GO" id="GO:0046872">
    <property type="term" value="F:metal ion binding"/>
    <property type="evidence" value="ECO:0007669"/>
    <property type="project" value="UniProtKB-KW"/>
</dbReference>
<dbReference type="AlphaFoldDB" id="A0A1Y6KYU5"/>
<dbReference type="GO" id="GO:0035999">
    <property type="term" value="P:tetrahydrofolate interconversion"/>
    <property type="evidence" value="ECO:0007669"/>
    <property type="project" value="TreeGrafter"/>
</dbReference>
<evidence type="ECO:0000313" key="6">
    <source>
        <dbReference type="EMBL" id="SMY17311.1"/>
    </source>
</evidence>
<evidence type="ECO:0000313" key="7">
    <source>
        <dbReference type="Proteomes" id="UP000196485"/>
    </source>
</evidence>
<keyword evidence="3 4" id="KW-0067">ATP-binding</keyword>
<sequence length="203" mass="23453">MTISLSAISQQLRSQLRQQIRHARQQLSPQQQHHAAQQLSLRLQTLDRIQHSQHIAVYIANDGEIDPQPFIEWLWQQGKSVYLPVLHPFTKGHLLFLHYDTDTPMITNRYGISEPKLDVRRVKPIAQLDVICTPLVAFDGLGQRLGMGGGYYDRTLSQWHQHRRGPYPIGIGHDCQYIAQLPNQHWDVPLPLIITPNYQFTES</sequence>